<dbReference type="AlphaFoldDB" id="A0A379AW46"/>
<keyword evidence="1" id="KW-0812">Transmembrane</keyword>
<keyword evidence="5" id="KW-1185">Reference proteome</keyword>
<evidence type="ECO:0000313" key="5">
    <source>
        <dbReference type="Proteomes" id="UP000294683"/>
    </source>
</evidence>
<dbReference type="Proteomes" id="UP000255113">
    <property type="component" value="Unassembled WGS sequence"/>
</dbReference>
<evidence type="ECO:0000313" key="2">
    <source>
        <dbReference type="EMBL" id="SUB26294.1"/>
    </source>
</evidence>
<evidence type="ECO:0000313" key="4">
    <source>
        <dbReference type="Proteomes" id="UP000255113"/>
    </source>
</evidence>
<reference evidence="3 5" key="2">
    <citation type="submission" date="2019-03" db="EMBL/GenBank/DDBJ databases">
        <title>Genomic Encyclopedia of Type Strains, Phase IV (KMG-IV): sequencing the most valuable type-strain genomes for metagenomic binning, comparative biology and taxonomic classification.</title>
        <authorList>
            <person name="Goeker M."/>
        </authorList>
    </citation>
    <scope>NUCLEOTIDE SEQUENCE [LARGE SCALE GENOMIC DNA]</scope>
    <source>
        <strain evidence="3 5">DSM 17481</strain>
    </source>
</reference>
<gene>
    <name evidence="3" type="ORF">EV689_104188</name>
    <name evidence="2" type="ORF">NCTC11188_00641</name>
</gene>
<organism evidence="2 4">
    <name type="scientific">Avibacterium gallinarum</name>
    <name type="common">Pasteurella gallinarum</name>
    <dbReference type="NCBI Taxonomy" id="755"/>
    <lineage>
        <taxon>Bacteria</taxon>
        <taxon>Pseudomonadati</taxon>
        <taxon>Pseudomonadota</taxon>
        <taxon>Gammaproteobacteria</taxon>
        <taxon>Pasteurellales</taxon>
        <taxon>Pasteurellaceae</taxon>
        <taxon>Avibacterium</taxon>
    </lineage>
</organism>
<reference evidence="2 4" key="1">
    <citation type="submission" date="2018-06" db="EMBL/GenBank/DDBJ databases">
        <authorList>
            <consortium name="Pathogen Informatics"/>
            <person name="Doyle S."/>
        </authorList>
    </citation>
    <scope>NUCLEOTIDE SEQUENCE [LARGE SCALE GENOMIC DNA]</scope>
    <source>
        <strain evidence="2 4">NCTC11188</strain>
    </source>
</reference>
<sequence>MSFDLTINKRIYQSKNAIIHIIALIIMIYLDCV</sequence>
<accession>A0A379AW46</accession>
<keyword evidence="1" id="KW-0472">Membrane</keyword>
<dbReference type="Proteomes" id="UP000294683">
    <property type="component" value="Unassembled WGS sequence"/>
</dbReference>
<dbReference type="EMBL" id="SNXJ01000004">
    <property type="protein sequence ID" value="TDP28923.1"/>
    <property type="molecule type" value="Genomic_DNA"/>
</dbReference>
<keyword evidence="1" id="KW-1133">Transmembrane helix</keyword>
<evidence type="ECO:0000313" key="3">
    <source>
        <dbReference type="EMBL" id="TDP28923.1"/>
    </source>
</evidence>
<feature type="transmembrane region" description="Helical" evidence="1">
    <location>
        <begin position="12"/>
        <end position="30"/>
    </location>
</feature>
<dbReference type="EMBL" id="UGSQ01000003">
    <property type="protein sequence ID" value="SUB26294.1"/>
    <property type="molecule type" value="Genomic_DNA"/>
</dbReference>
<name>A0A379AW46_AVIGA</name>
<evidence type="ECO:0000256" key="1">
    <source>
        <dbReference type="SAM" id="Phobius"/>
    </source>
</evidence>
<protein>
    <submittedName>
        <fullName evidence="2">Uncharacterized protein</fullName>
    </submittedName>
</protein>
<proteinExistence type="predicted"/>